<dbReference type="SMART" id="SM00912">
    <property type="entry name" value="Haemagg_act"/>
    <property type="match status" value="1"/>
</dbReference>
<accession>A0ABR8A5G0</accession>
<evidence type="ECO:0000313" key="3">
    <source>
        <dbReference type="Proteomes" id="UP000658514"/>
    </source>
</evidence>
<dbReference type="Proteomes" id="UP000658514">
    <property type="component" value="Unassembled WGS sequence"/>
</dbReference>
<dbReference type="SUPFAM" id="SSF51126">
    <property type="entry name" value="Pectin lyase-like"/>
    <property type="match status" value="6"/>
</dbReference>
<proteinExistence type="predicted"/>
<feature type="domain" description="Filamentous haemagglutinin FhaB/tRNA nuclease CdiA-like TPS" evidence="1">
    <location>
        <begin position="107"/>
        <end position="219"/>
    </location>
</feature>
<keyword evidence="3" id="KW-1185">Reference proteome</keyword>
<dbReference type="NCBIfam" id="TIGR01901">
    <property type="entry name" value="adhes_NPXG"/>
    <property type="match status" value="1"/>
</dbReference>
<dbReference type="RefSeq" id="WP_190541961.1">
    <property type="nucleotide sequence ID" value="NZ_CAWPNO010000084.1"/>
</dbReference>
<organism evidence="2 3">
    <name type="scientific">Calothrix parietina FACHB-288</name>
    <dbReference type="NCBI Taxonomy" id="2692896"/>
    <lineage>
        <taxon>Bacteria</taxon>
        <taxon>Bacillati</taxon>
        <taxon>Cyanobacteriota</taxon>
        <taxon>Cyanophyceae</taxon>
        <taxon>Nostocales</taxon>
        <taxon>Calotrichaceae</taxon>
        <taxon>Calothrix</taxon>
    </lineage>
</organism>
<evidence type="ECO:0000259" key="1">
    <source>
        <dbReference type="SMART" id="SM00912"/>
    </source>
</evidence>
<comment type="caution">
    <text evidence="2">The sequence shown here is derived from an EMBL/GenBank/DDBJ whole genome shotgun (WGS) entry which is preliminary data.</text>
</comment>
<dbReference type="Pfam" id="PF05860">
    <property type="entry name" value="TPS"/>
    <property type="match status" value="1"/>
</dbReference>
<dbReference type="InterPro" id="IPR012334">
    <property type="entry name" value="Pectin_lyas_fold"/>
</dbReference>
<gene>
    <name evidence="2" type="ORF">H6G24_04345</name>
</gene>
<name>A0ABR8A5G0_9CYAN</name>
<evidence type="ECO:0000313" key="2">
    <source>
        <dbReference type="EMBL" id="MBD2194725.1"/>
    </source>
</evidence>
<protein>
    <submittedName>
        <fullName evidence="2">Filamentous hemagglutinin N-terminal domain-containing protein</fullName>
    </submittedName>
</protein>
<sequence length="1747" mass="180089">MPLRTRGSAGVDKAQRRLALLKSIDGNLDLGHGLTIEAYSRLIDNTRAALESDNTLLSNLEESNLKKVSFGLFSQIIRFLPFTSLIYLTLAHFSLAKAQIIPDNTLGTESSVVNPDTIKGIPSDRIDGGAIRGANLFHSFSEFNIDSARGAYFTNPSGIENILTRVTGNNASQILGTLGVLGNANLFLINPNGIIFGKNAVLDIRGSFTATTADGIRLGENGLFSATNPQNSNLLTVKPGALFSNALSNQQATINNQGNLTVDAGQNINLLGANVINTGTLTAPEGKVQLTGTENLITRGNIATATLFLNTKNLTISENKNNDATVYQTTLEGLSGNTNLILQATNNITVDSLTNSTLNLADGSGKIAFIADADRDGIGNFQMNAADTIKTNGRDISILGANLTLGNIDTSFISNSGNAGNGGAITLTAGSNILTQSLKSYSYSANSGNAGNGGAITLISGGNIYTHQAILSYSSSPSGKSGNGGHISIAAQGDISIAAQGDIPIDKGINSSSYSLLETDGKGGNISLVSRTGNIFTTAPLYTASYFGRSGDISLEAAKDIRVGRTISTSRNNSGGNIKLISGNSISIEGLINSLTNFCSEINICSGNSSIVGGDIYFKSPRITSDNNDVSVDIDGLGKGGNLIIEADVLNISGTDHARFGTTTMGRGSGGNLIVNAKEVNLKNGGALQSITQGLGNAGNIQLTTNKLLIQDNRDRSHRLYQTGITTTAQPYFRGIIKSKLNNLNYLNYLIFANDDFKLGKVGDILINAAESIEIIGNKTETVSLELTRENLKSFLVDISAGITTGTLGSGEAGKLTINTKKLMARDYSGLFTGSIATKYISVILPNSILLAVKDEFNKLDSETKFILNSGGITPDSITNQIENQLSNLSDVGNGGDLEVNADQIILQGSGGLVTLSFSSGNAGNSRIQGKQISLQEGGFIAVSTYGTGNAGSLNIITDKLSINNGSKVFAGTIDKGFGGNINIAASESVEVIGTSSDGKNSSSIFAVAENNSTGNAGNITIDTPNLTIRDGARIEAQTKGAGTAGNIFIKNADFLDISGVNAFRINSGLLSSSENLNSGKGGTIIINQGNPQGILHLADGGFISVLTRSSNNGGEIGININNINIESGGQIISTAARGSNGKAGNIDIIANDRINIAGQNTPQSQKNLLNPNLGINSGLFALSEGTGDAGNISMTTGNLNITNEGKIFASTSGSGNGGTISVNALNFVNIGKGVQDFAPIISVETTGAGKAGNIIVNTPSLTVSDTASITATATKTATNTQEGGSITLNASKLDLAGIVGIFAETQGQAPAGTLKLNPYQNQPNLDINLFPNSNISASTSGSGKGGDLILTAPENINITGKGKLAVESTGIGDAGNILITTQNLNINDGVKISASTMNGQGGNININAHTLSANNGGQFLTTTSGTKKAGNINIQVRDNITLDGTNTGLFANTEKTATGDSGNITIDPEIFIIKNGAGIGVNSNGSGKGGNISLTAGTLTLDNQAFINAATTSNNGGEITLDIQDFLFVRRNSNITATAGTDFAGGNGGNITINSPFIIAIAAENSDITANAFSGQGGNINISTQGIFGIGFQAQQTAQSGITASSELGISGNVTINTPEVDPSKGLVQLSANLLDASRQIDNSCQAGSKQSASSFTITGRGGLPFNPYEYLQTDSVVKKWVTVDNNQNSPGNSQRSISENPSPQEIVEAQGLMKGENGDIYLVAQASHVIPHSPTLTAAACASSR</sequence>
<reference evidence="2 3" key="1">
    <citation type="journal article" date="2020" name="ISME J.">
        <title>Comparative genomics reveals insights into cyanobacterial evolution and habitat adaptation.</title>
        <authorList>
            <person name="Chen M.Y."/>
            <person name="Teng W.K."/>
            <person name="Zhao L."/>
            <person name="Hu C.X."/>
            <person name="Zhou Y.K."/>
            <person name="Han B.P."/>
            <person name="Song L.R."/>
            <person name="Shu W.S."/>
        </authorList>
    </citation>
    <scope>NUCLEOTIDE SEQUENCE [LARGE SCALE GENOMIC DNA]</scope>
    <source>
        <strain evidence="2 3">FACHB-288</strain>
    </source>
</reference>
<dbReference type="Gene3D" id="2.160.20.10">
    <property type="entry name" value="Single-stranded right-handed beta-helix, Pectin lyase-like"/>
    <property type="match status" value="5"/>
</dbReference>
<dbReference type="InterPro" id="IPR008638">
    <property type="entry name" value="FhaB/CdiA-like_TPS"/>
</dbReference>
<dbReference type="InterPro" id="IPR011050">
    <property type="entry name" value="Pectin_lyase_fold/virulence"/>
</dbReference>
<dbReference type="EMBL" id="JACJQH010000005">
    <property type="protein sequence ID" value="MBD2194725.1"/>
    <property type="molecule type" value="Genomic_DNA"/>
</dbReference>